<dbReference type="AlphaFoldDB" id="A0A064CDA5"/>
<feature type="compositionally biased region" description="Basic and acidic residues" evidence="1">
    <location>
        <begin position="189"/>
        <end position="201"/>
    </location>
</feature>
<dbReference type="Proteomes" id="UP000022835">
    <property type="component" value="Unassembled WGS sequence"/>
</dbReference>
<dbReference type="STRING" id="1440774.Y900_030725"/>
<proteinExistence type="predicted"/>
<gene>
    <name evidence="3" type="ORF">Y900_030725</name>
</gene>
<reference evidence="3" key="1">
    <citation type="submission" date="2014-05" db="EMBL/GenBank/DDBJ databases">
        <title>Genome sequence of Mycobacterium aromaticivorans strain JS19b1T (= DSM 45407T).</title>
        <authorList>
            <person name="Kwak Y."/>
            <person name="Park G.-S."/>
            <person name="Li Q.X."/>
            <person name="Lee S.-E."/>
            <person name="Shin J.-H."/>
        </authorList>
    </citation>
    <scope>NUCLEOTIDE SEQUENCE [LARGE SCALE GENOMIC DNA]</scope>
    <source>
        <strain evidence="3">JS19b1</strain>
    </source>
</reference>
<evidence type="ECO:0000313" key="3">
    <source>
        <dbReference type="EMBL" id="KDE96708.1"/>
    </source>
</evidence>
<accession>A0A064CDA5</accession>
<dbReference type="RefSeq" id="WP_036349846.1">
    <property type="nucleotide sequence ID" value="NZ_JALN02000005.1"/>
</dbReference>
<keyword evidence="2" id="KW-1133">Transmembrane helix</keyword>
<feature type="transmembrane region" description="Helical" evidence="2">
    <location>
        <begin position="67"/>
        <end position="90"/>
    </location>
</feature>
<keyword evidence="2" id="KW-0472">Membrane</keyword>
<sequence>MTIATPACGSGLAALMLRRGDDVGDVSVATDVPVALLELLRAEVADETDLDQQRQTTVDDVRRRRRVVIAVLIMEVAALANIVIGLIALIGHLAGLGLLASVIGPALLLAVYVVARCATLRDLALATALGTRPGVRVVIEGPVTNDLCGRSIHMSQVWVSTDGGRDRCRQCSRGRAHMEPRHSARPRSSHREGRVTMHEVPPDGGAPRRHGR</sequence>
<evidence type="ECO:0000256" key="1">
    <source>
        <dbReference type="SAM" id="MobiDB-lite"/>
    </source>
</evidence>
<evidence type="ECO:0000313" key="4">
    <source>
        <dbReference type="Proteomes" id="UP000022835"/>
    </source>
</evidence>
<keyword evidence="2" id="KW-0812">Transmembrane</keyword>
<keyword evidence="4" id="KW-1185">Reference proteome</keyword>
<evidence type="ECO:0000256" key="2">
    <source>
        <dbReference type="SAM" id="Phobius"/>
    </source>
</evidence>
<protein>
    <submittedName>
        <fullName evidence="3">Uncharacterized protein</fullName>
    </submittedName>
</protein>
<comment type="caution">
    <text evidence="3">The sequence shown here is derived from an EMBL/GenBank/DDBJ whole genome shotgun (WGS) entry which is preliminary data.</text>
</comment>
<dbReference type="EMBL" id="JALN02000005">
    <property type="protein sequence ID" value="KDE96708.1"/>
    <property type="molecule type" value="Genomic_DNA"/>
</dbReference>
<organism evidence="3 4">
    <name type="scientific">Mycolicibacterium aromaticivorans JS19b1 = JCM 16368</name>
    <dbReference type="NCBI Taxonomy" id="1440774"/>
    <lineage>
        <taxon>Bacteria</taxon>
        <taxon>Bacillati</taxon>
        <taxon>Actinomycetota</taxon>
        <taxon>Actinomycetes</taxon>
        <taxon>Mycobacteriales</taxon>
        <taxon>Mycobacteriaceae</taxon>
        <taxon>Mycolicibacterium</taxon>
    </lineage>
</organism>
<feature type="transmembrane region" description="Helical" evidence="2">
    <location>
        <begin position="96"/>
        <end position="115"/>
    </location>
</feature>
<name>A0A064CDA5_9MYCO</name>
<feature type="region of interest" description="Disordered" evidence="1">
    <location>
        <begin position="171"/>
        <end position="212"/>
    </location>
</feature>